<gene>
    <name evidence="1" type="ordered locus">Dfer_5634</name>
</gene>
<accession>C6VWS4</accession>
<proteinExistence type="predicted"/>
<dbReference type="OrthoDB" id="958911at2"/>
<dbReference type="RefSeq" id="WP_015815064.1">
    <property type="nucleotide sequence ID" value="NC_013037.1"/>
</dbReference>
<name>C6VWS4_DYAFD</name>
<organism evidence="1 2">
    <name type="scientific">Dyadobacter fermentans (strain ATCC 700827 / DSM 18053 / CIP 107007 / KCTC 52180 / NS114)</name>
    <dbReference type="NCBI Taxonomy" id="471854"/>
    <lineage>
        <taxon>Bacteria</taxon>
        <taxon>Pseudomonadati</taxon>
        <taxon>Bacteroidota</taxon>
        <taxon>Cytophagia</taxon>
        <taxon>Cytophagales</taxon>
        <taxon>Spirosomataceae</taxon>
        <taxon>Dyadobacter</taxon>
    </lineage>
</organism>
<dbReference type="STRING" id="471854.Dfer_5634"/>
<evidence type="ECO:0000313" key="2">
    <source>
        <dbReference type="Proteomes" id="UP000002011"/>
    </source>
</evidence>
<sequence length="118" mass="13661">MTTSLARKWLPGILFLSAQLINTVYELTQDTRTVSWAPHTTQVFYRLEAFRHGIPWQKEAVEARYGIAQSQWEAHAEGNLRRLVETVEKQTAGNPDSVRIFYRRNGAPERVFVWKASL</sequence>
<dbReference type="EMBL" id="CP001619">
    <property type="protein sequence ID" value="ACT96824.1"/>
    <property type="molecule type" value="Genomic_DNA"/>
</dbReference>
<evidence type="ECO:0000313" key="1">
    <source>
        <dbReference type="EMBL" id="ACT96824.1"/>
    </source>
</evidence>
<dbReference type="AlphaFoldDB" id="C6VWS4"/>
<protein>
    <submittedName>
        <fullName evidence="1">Uncharacterized protein</fullName>
    </submittedName>
</protein>
<keyword evidence="2" id="KW-1185">Reference proteome</keyword>
<dbReference type="HOGENOM" id="CLU_2069378_0_0_10"/>
<reference evidence="1 2" key="1">
    <citation type="journal article" date="2009" name="Stand. Genomic Sci.">
        <title>Complete genome sequence of Dyadobacter fermentans type strain (NS114).</title>
        <authorList>
            <person name="Lang E."/>
            <person name="Lapidus A."/>
            <person name="Chertkov O."/>
            <person name="Brettin T."/>
            <person name="Detter J.C."/>
            <person name="Han C."/>
            <person name="Copeland A."/>
            <person name="Glavina Del Rio T."/>
            <person name="Nolan M."/>
            <person name="Chen F."/>
            <person name="Lucas S."/>
            <person name="Tice H."/>
            <person name="Cheng J.F."/>
            <person name="Land M."/>
            <person name="Hauser L."/>
            <person name="Chang Y.J."/>
            <person name="Jeffries C.D."/>
            <person name="Kopitz M."/>
            <person name="Bruce D."/>
            <person name="Goodwin L."/>
            <person name="Pitluck S."/>
            <person name="Ovchinnikova G."/>
            <person name="Pati A."/>
            <person name="Ivanova N."/>
            <person name="Mavrommatis K."/>
            <person name="Chen A."/>
            <person name="Palaniappan K."/>
            <person name="Chain P."/>
            <person name="Bristow J."/>
            <person name="Eisen J.A."/>
            <person name="Markowitz V."/>
            <person name="Hugenholtz P."/>
            <person name="Goker M."/>
            <person name="Rohde M."/>
            <person name="Kyrpides N.C."/>
            <person name="Klenk H.P."/>
        </authorList>
    </citation>
    <scope>NUCLEOTIDE SEQUENCE [LARGE SCALE GENOMIC DNA]</scope>
    <source>
        <strain evidence="2">ATCC 700827 / DSM 18053 / CIP 107007 / KCTC 52180 / NS114</strain>
    </source>
</reference>
<dbReference type="Proteomes" id="UP000002011">
    <property type="component" value="Chromosome"/>
</dbReference>
<dbReference type="KEGG" id="dfe:Dfer_5634"/>